<feature type="compositionally biased region" description="Basic and acidic residues" evidence="2">
    <location>
        <begin position="73"/>
        <end position="89"/>
    </location>
</feature>
<gene>
    <name evidence="3" type="ORF">ZT3D7_G668</name>
</gene>
<proteinExistence type="inferred from homology"/>
<dbReference type="STRING" id="1276538.A0A1X7RDL9"/>
<evidence type="ECO:0008006" key="5">
    <source>
        <dbReference type="Google" id="ProtNLM"/>
    </source>
</evidence>
<sequence length="557" mass="58510">MQSSEQLLECAARDGSLDIAEWPRVLESLLQRLHDIVYNEFPIPSLPHPTSQAPTIDPQVVASTPPQVPNSDTDTKEHDLPDAEDERPPDSQSSTKENDAPTEVAAGRPPSVPTQPIHSTGQTQQTGNLQLTESRNVDAPPNTLPPDLLSLYQMSRRVLEHDFPKSPPYTIQRLAELVLRPKAHYRYLPAYLRALDRIVSVSSPLSNFPLATTQSPTTAGFLTNGVVPSTNGISEREGLGSDESLGGALLTPIPWLRNNGNVLVPSSNPNLTSDGELHSESTETIEGPNGAGHIETVSVTVNGVSSATTTSSAPSSTYTSSSPIASPTLSEQSDASSSSASSTEAQLREQGGVTQGELLRQEQEAGLIPVNPPGLSMGPRRTMIAGGAAAVGREQVPLPASNVVPSTATGVPVPMDVGMDDEQPHARGPDVIGMEDMGPQRQTVDAGGSAVLDMEAAVGRGRSKSPQPAAVSLGAMGEADSEATGEDMEGVESGAAAVEDSKQTKQVEELNEVAEQSNEEIREDKKTKDGDGDLKLGDADEVKGGGEDAKEGESTET</sequence>
<keyword evidence="4" id="KW-1185">Reference proteome</keyword>
<dbReference type="InterPro" id="IPR015267">
    <property type="entry name" value="PPP4R2"/>
</dbReference>
<dbReference type="PANTHER" id="PTHR16487">
    <property type="entry name" value="PPP4R2-RELATED PROTEIN"/>
    <property type="match status" value="1"/>
</dbReference>
<dbReference type="EMBL" id="LT853692">
    <property type="protein sequence ID" value="SMQ45524.1"/>
    <property type="molecule type" value="Genomic_DNA"/>
</dbReference>
<dbReference type="GO" id="GO:0030289">
    <property type="term" value="C:protein phosphatase 4 complex"/>
    <property type="evidence" value="ECO:0007669"/>
    <property type="project" value="InterPro"/>
</dbReference>
<feature type="region of interest" description="Disordered" evidence="2">
    <location>
        <begin position="48"/>
        <end position="128"/>
    </location>
</feature>
<evidence type="ECO:0000256" key="2">
    <source>
        <dbReference type="SAM" id="MobiDB-lite"/>
    </source>
</evidence>
<name>A0A1X7RDL9_ZYMT9</name>
<dbReference type="GO" id="GO:0005737">
    <property type="term" value="C:cytoplasm"/>
    <property type="evidence" value="ECO:0007669"/>
    <property type="project" value="TreeGrafter"/>
</dbReference>
<feature type="compositionally biased region" description="Polar residues" evidence="2">
    <location>
        <begin position="61"/>
        <end position="72"/>
    </location>
</feature>
<accession>A0A1X7RDL9</accession>
<feature type="region of interest" description="Disordered" evidence="2">
    <location>
        <begin position="305"/>
        <end position="352"/>
    </location>
</feature>
<comment type="similarity">
    <text evidence="1">Belongs to the PPP4R2 family.</text>
</comment>
<evidence type="ECO:0000313" key="4">
    <source>
        <dbReference type="Proteomes" id="UP000215127"/>
    </source>
</evidence>
<dbReference type="Pfam" id="PF09184">
    <property type="entry name" value="PPP4R2"/>
    <property type="match status" value="1"/>
</dbReference>
<feature type="region of interest" description="Disordered" evidence="2">
    <location>
        <begin position="458"/>
        <end position="557"/>
    </location>
</feature>
<feature type="compositionally biased region" description="Low complexity" evidence="2">
    <location>
        <begin position="305"/>
        <end position="345"/>
    </location>
</feature>
<reference evidence="3 4" key="1">
    <citation type="submission" date="2016-06" db="EMBL/GenBank/DDBJ databases">
        <authorList>
            <person name="Kjaerup R.B."/>
            <person name="Dalgaard T.S."/>
            <person name="Juul-Madsen H.R."/>
        </authorList>
    </citation>
    <scope>NUCLEOTIDE SEQUENCE [LARGE SCALE GENOMIC DNA]</scope>
</reference>
<dbReference type="PANTHER" id="PTHR16487:SF0">
    <property type="entry name" value="PROTEIN PHOSPHATASE 4 REGULATORY SUBUNIT 2-RELATED"/>
    <property type="match status" value="1"/>
</dbReference>
<feature type="region of interest" description="Disordered" evidence="2">
    <location>
        <begin position="266"/>
        <end position="293"/>
    </location>
</feature>
<dbReference type="GO" id="GO:0019888">
    <property type="term" value="F:protein phosphatase regulator activity"/>
    <property type="evidence" value="ECO:0007669"/>
    <property type="project" value="InterPro"/>
</dbReference>
<evidence type="ECO:0000256" key="1">
    <source>
        <dbReference type="ARBA" id="ARBA00009207"/>
    </source>
</evidence>
<organism evidence="3 4">
    <name type="scientific">Zymoseptoria tritici (strain ST99CH_3D7)</name>
    <dbReference type="NCBI Taxonomy" id="1276538"/>
    <lineage>
        <taxon>Eukaryota</taxon>
        <taxon>Fungi</taxon>
        <taxon>Dikarya</taxon>
        <taxon>Ascomycota</taxon>
        <taxon>Pezizomycotina</taxon>
        <taxon>Dothideomycetes</taxon>
        <taxon>Dothideomycetidae</taxon>
        <taxon>Mycosphaerellales</taxon>
        <taxon>Mycosphaerellaceae</taxon>
        <taxon>Zymoseptoria</taxon>
    </lineage>
</organism>
<dbReference type="GO" id="GO:0005634">
    <property type="term" value="C:nucleus"/>
    <property type="evidence" value="ECO:0007669"/>
    <property type="project" value="TreeGrafter"/>
</dbReference>
<feature type="compositionally biased region" description="Basic and acidic residues" evidence="2">
    <location>
        <begin position="519"/>
        <end position="557"/>
    </location>
</feature>
<feature type="compositionally biased region" description="Acidic residues" evidence="2">
    <location>
        <begin position="479"/>
        <end position="490"/>
    </location>
</feature>
<dbReference type="Proteomes" id="UP000215127">
    <property type="component" value="Chromosome 1"/>
</dbReference>
<feature type="compositionally biased region" description="Basic and acidic residues" evidence="2">
    <location>
        <begin position="499"/>
        <end position="508"/>
    </location>
</feature>
<dbReference type="AlphaFoldDB" id="A0A1X7RDL9"/>
<protein>
    <recommendedName>
        <fullName evidence="5">Protein phosphatase 4 core regulatory subunit R2</fullName>
    </recommendedName>
</protein>
<evidence type="ECO:0000313" key="3">
    <source>
        <dbReference type="EMBL" id="SMQ45524.1"/>
    </source>
</evidence>